<feature type="region of interest" description="Disordered" evidence="1">
    <location>
        <begin position="46"/>
        <end position="66"/>
    </location>
</feature>
<sequence>MLQVRALWSRGAAAIHRYGAASSHHHHHHHHHAPWCLHTFYSTGTGTQSTNPGTTGPSTPFNEGSSTQKAFQKELARKIYRSYPATVELYERWKQNDSLSIKEKELYGEFAPSTAIFNHYLRAKCHCTKDIDEVVRLVTEAKERDGVFVSSKTFSVLIGFSVRHGAMGKLFSSGLIDKTDRRAYFEYFLRSVSTCLYHQKLRQAIVLFEREQDHVFAILGSGKAEGGEEGNGVITRQKRQQYEKLKNEFVLIALGLEAWGALGKLLSILEQRDGEPLRFETACELVTRSAHRGHMLLKKGMKMLWQHEARGEDVKLDYGTAYYLLANTTGNRSIHYYSRVKIADWVWDKVSPLDDGVPLALFYARLNSHSQGKDFLKSFDVLEHLDRCHPGRADPYQMQMLTTKLSGLKIDLKNDDPLKYADCASTLDDAYAKLLARRGEGKGVTTSCVNALIAACGKAKEMGRAFETFEVLGELDLEPDIHTYTLLMDICLTNRRFDAVLKMAEEIEARNMDFTARTGELLVLTALKMRDIYLVNDFLKMYAKREMMMTERLMEQIEYFLGRYEEKQEDEKFEIEEILESIDDLTAAE</sequence>
<evidence type="ECO:0000313" key="3">
    <source>
        <dbReference type="Proteomes" id="UP001472866"/>
    </source>
</evidence>
<evidence type="ECO:0000256" key="1">
    <source>
        <dbReference type="SAM" id="MobiDB-lite"/>
    </source>
</evidence>
<proteinExistence type="predicted"/>
<dbReference type="AlphaFoldDB" id="A0AAX4PEA4"/>
<organism evidence="2 3">
    <name type="scientific">Chloropicon roscoffensis</name>
    <dbReference type="NCBI Taxonomy" id="1461544"/>
    <lineage>
        <taxon>Eukaryota</taxon>
        <taxon>Viridiplantae</taxon>
        <taxon>Chlorophyta</taxon>
        <taxon>Chloropicophyceae</taxon>
        <taxon>Chloropicales</taxon>
        <taxon>Chloropicaceae</taxon>
        <taxon>Chloropicon</taxon>
    </lineage>
</organism>
<dbReference type="Gene3D" id="1.25.40.10">
    <property type="entry name" value="Tetratricopeptide repeat domain"/>
    <property type="match status" value="1"/>
</dbReference>
<keyword evidence="3" id="KW-1185">Reference proteome</keyword>
<dbReference type="Proteomes" id="UP001472866">
    <property type="component" value="Chromosome 09"/>
</dbReference>
<feature type="compositionally biased region" description="Low complexity" evidence="1">
    <location>
        <begin position="46"/>
        <end position="60"/>
    </location>
</feature>
<dbReference type="InterPro" id="IPR044605">
    <property type="entry name" value="At1g26460-like"/>
</dbReference>
<dbReference type="PANTHER" id="PTHR47205:SF1">
    <property type="entry name" value="OS07G0599000 PROTEIN"/>
    <property type="match status" value="1"/>
</dbReference>
<reference evidence="2 3" key="1">
    <citation type="submission" date="2024-03" db="EMBL/GenBank/DDBJ databases">
        <title>Complete genome sequence of the green alga Chloropicon roscoffensis RCC1871.</title>
        <authorList>
            <person name="Lemieux C."/>
            <person name="Pombert J.-F."/>
            <person name="Otis C."/>
            <person name="Turmel M."/>
        </authorList>
    </citation>
    <scope>NUCLEOTIDE SEQUENCE [LARGE SCALE GENOMIC DNA]</scope>
    <source>
        <strain evidence="2 3">RCC1871</strain>
    </source>
</reference>
<evidence type="ECO:0008006" key="4">
    <source>
        <dbReference type="Google" id="ProtNLM"/>
    </source>
</evidence>
<evidence type="ECO:0000313" key="2">
    <source>
        <dbReference type="EMBL" id="WZN64096.1"/>
    </source>
</evidence>
<gene>
    <name evidence="2" type="ORF">HKI87_09g56500</name>
</gene>
<protein>
    <recommendedName>
        <fullName evidence="4">Pentatricopeptide repeat-containing protein</fullName>
    </recommendedName>
</protein>
<dbReference type="EMBL" id="CP151509">
    <property type="protein sequence ID" value="WZN64096.1"/>
    <property type="molecule type" value="Genomic_DNA"/>
</dbReference>
<dbReference type="InterPro" id="IPR011990">
    <property type="entry name" value="TPR-like_helical_dom_sf"/>
</dbReference>
<name>A0AAX4PEA4_9CHLO</name>
<dbReference type="PANTHER" id="PTHR47205">
    <property type="entry name" value="OS07G0599000 PROTEIN"/>
    <property type="match status" value="1"/>
</dbReference>
<accession>A0AAX4PEA4</accession>